<protein>
    <recommendedName>
        <fullName evidence="12">Autotransporter domain-containing protein</fullName>
    </recommendedName>
</protein>
<evidence type="ECO:0000259" key="12">
    <source>
        <dbReference type="PROSITE" id="PS51208"/>
    </source>
</evidence>
<dbReference type="GO" id="GO:0009279">
    <property type="term" value="C:cell outer membrane"/>
    <property type="evidence" value="ECO:0007669"/>
    <property type="project" value="UniProtKB-SubCell"/>
</dbReference>
<dbReference type="InterPro" id="IPR006626">
    <property type="entry name" value="PbH1"/>
</dbReference>
<proteinExistence type="inferred from homology"/>
<accession>A0A173DZB7</accession>
<evidence type="ECO:0000313" key="13">
    <source>
        <dbReference type="EMBL" id="ANG66269.1"/>
    </source>
</evidence>
<dbReference type="Proteomes" id="UP000019147">
    <property type="component" value="Chromosome"/>
</dbReference>
<dbReference type="NCBIfam" id="TIGR01376">
    <property type="entry name" value="POMP_repeat"/>
    <property type="match status" value="3"/>
</dbReference>
<dbReference type="InterPro" id="IPR036709">
    <property type="entry name" value="Autotransporte_beta_dom_sf"/>
</dbReference>
<evidence type="ECO:0000256" key="11">
    <source>
        <dbReference type="SAM" id="SignalP"/>
    </source>
</evidence>
<gene>
    <name evidence="13" type="ORF">M787_002960</name>
</gene>
<feature type="signal peptide" evidence="11">
    <location>
        <begin position="1"/>
        <end position="25"/>
    </location>
</feature>
<keyword evidence="7" id="KW-0812">Transmembrane</keyword>
<evidence type="ECO:0000256" key="6">
    <source>
        <dbReference type="ARBA" id="ARBA00022525"/>
    </source>
</evidence>
<dbReference type="eggNOG" id="COG4625">
    <property type="taxonomic scope" value="Bacteria"/>
</dbReference>
<dbReference type="STRING" id="1143323.M787_002960"/>
<dbReference type="EMBL" id="CP015840">
    <property type="protein sequence ID" value="ANG66269.1"/>
    <property type="molecule type" value="Genomic_DNA"/>
</dbReference>
<dbReference type="PROSITE" id="PS51208">
    <property type="entry name" value="AUTOTRANSPORTER"/>
    <property type="match status" value="1"/>
</dbReference>
<evidence type="ECO:0000256" key="10">
    <source>
        <dbReference type="ARBA" id="ARBA00023237"/>
    </source>
</evidence>
<evidence type="ECO:0000256" key="5">
    <source>
        <dbReference type="ARBA" id="ARBA00022512"/>
    </source>
</evidence>
<keyword evidence="6" id="KW-0964">Secreted</keyword>
<dbReference type="Gene3D" id="2.40.128.130">
    <property type="entry name" value="Autotransporter beta-domain"/>
    <property type="match status" value="1"/>
</dbReference>
<organism evidence="13 14">
    <name type="scientific">Chlamydia gallinacea 08-1274/3</name>
    <dbReference type="NCBI Taxonomy" id="1143323"/>
    <lineage>
        <taxon>Bacteria</taxon>
        <taxon>Pseudomonadati</taxon>
        <taxon>Chlamydiota</taxon>
        <taxon>Chlamydiia</taxon>
        <taxon>Chlamydiales</taxon>
        <taxon>Chlamydiaceae</taxon>
        <taxon>Chlamydia/Chlamydophila group</taxon>
        <taxon>Chlamydia</taxon>
    </lineage>
</organism>
<dbReference type="SMART" id="SM00869">
    <property type="entry name" value="Autotransporter"/>
    <property type="match status" value="1"/>
</dbReference>
<evidence type="ECO:0000256" key="4">
    <source>
        <dbReference type="ARBA" id="ARBA00022452"/>
    </source>
</evidence>
<dbReference type="KEGG" id="cgz:M787_002960"/>
<evidence type="ECO:0000256" key="8">
    <source>
        <dbReference type="ARBA" id="ARBA00022729"/>
    </source>
</evidence>
<feature type="chain" id="PRO_5008006242" description="Autotransporter domain-containing protein" evidence="11">
    <location>
        <begin position="26"/>
        <end position="932"/>
    </location>
</feature>
<evidence type="ECO:0000256" key="7">
    <source>
        <dbReference type="ARBA" id="ARBA00022692"/>
    </source>
</evidence>
<evidence type="ECO:0000256" key="9">
    <source>
        <dbReference type="ARBA" id="ARBA00023136"/>
    </source>
</evidence>
<dbReference type="InterPro" id="IPR011427">
    <property type="entry name" value="Polymorphic_membr_middle"/>
</dbReference>
<keyword evidence="8 11" id="KW-0732">Signal</keyword>
<dbReference type="InterPro" id="IPR005546">
    <property type="entry name" value="Autotransporte_beta"/>
</dbReference>
<keyword evidence="5" id="KW-0134">Cell wall</keyword>
<dbReference type="Pfam" id="PF02415">
    <property type="entry name" value="Chlam_PMP"/>
    <property type="match status" value="3"/>
</dbReference>
<dbReference type="AlphaFoldDB" id="A0A173DZB7"/>
<keyword evidence="9" id="KW-0472">Membrane</keyword>
<comment type="subcellular location">
    <subcellularLocation>
        <location evidence="2">Cell outer membrane</location>
        <topology evidence="2">Peripheral membrane protein</topology>
        <orientation evidence="2">Extracellular side</orientation>
    </subcellularLocation>
    <subcellularLocation>
        <location evidence="1">Secreted</location>
        <location evidence="1">Cell wall</location>
    </subcellularLocation>
</comment>
<keyword evidence="10" id="KW-0998">Cell outer membrane</keyword>
<evidence type="ECO:0000256" key="2">
    <source>
        <dbReference type="ARBA" id="ARBA00004416"/>
    </source>
</evidence>
<comment type="similarity">
    <text evidence="3">Belongs to the PMP outer membrane protein family.</text>
</comment>
<name>A0A173DZB7_9CHLA</name>
<dbReference type="InterPro" id="IPR003368">
    <property type="entry name" value="POMP_repeat"/>
</dbReference>
<dbReference type="GeneID" id="81478264"/>
<dbReference type="SUPFAM" id="SSF103515">
    <property type="entry name" value="Autotransporter"/>
    <property type="match status" value="1"/>
</dbReference>
<reference evidence="13 14" key="1">
    <citation type="journal article" date="2014" name="Syst. Appl. Microbiol.">
        <title>Evidence for the existence of two new members of the family Chlamydiaceae and proposal of Chlamydia avium sp. nov. and Chlamydia gallinacea sp. nov.</title>
        <authorList>
            <person name="Sachse K."/>
            <person name="Laroucau K."/>
            <person name="Riege K."/>
            <person name="Wehner S."/>
            <person name="Dilcher M."/>
            <person name="Creasy H.H."/>
            <person name="Weidmann M."/>
            <person name="Myers G."/>
            <person name="Vorimore F."/>
            <person name="Vicari N."/>
            <person name="Magnino S."/>
            <person name="Liebler-Tenorio E."/>
            <person name="Ruettger A."/>
            <person name="Bavoil P.M."/>
            <person name="Hufert F.T."/>
            <person name="Rossello-Mora R."/>
            <person name="Marz M."/>
        </authorList>
    </citation>
    <scope>NUCLEOTIDE SEQUENCE [LARGE SCALE GENOMIC DNA]</scope>
    <source>
        <strain evidence="13 14">08-1274/3</strain>
    </source>
</reference>
<dbReference type="OrthoDB" id="18852at2"/>
<evidence type="ECO:0000256" key="1">
    <source>
        <dbReference type="ARBA" id="ARBA00004191"/>
    </source>
</evidence>
<evidence type="ECO:0000313" key="14">
    <source>
        <dbReference type="Proteomes" id="UP000019147"/>
    </source>
</evidence>
<dbReference type="Pfam" id="PF03797">
    <property type="entry name" value="Autotransporter"/>
    <property type="match status" value="1"/>
</dbReference>
<sequence>MQRMSFGKFLLFSLLAQIIHLSATAEVILPLSGEHSGEDPELFTMLTTSPQGTNYTLRGEFVLRDFSGSDIHKSGGAFCNLEGSLIFSASSPLAVLKFKNLQLGGLGTGVFSKSLVSFENLKGLYVENNHSAGGIFTSTQDIFFTKNLNIFFQNNISHGAGGAILLTGNQPNRLIFNEQRGTIAFIKNHSEYIPSFVHSGHGGAISSNIAGSMILFDNNQSILFQENSSMQGGGVFNGQGSVEFTKNQRTLTFVKNTASDSGGAIYTRTCSINKHTAPIVFSNNQANHLGGAIYAQHVVLKQNENITLFSENNAGGGGAITATTCHLIASKPIIFANNSANKLGGGALYLSGSQLNLHLHAQNGDILFYGNTVTNPKNTTVMHNAITIKGSPIEINFLANENQAIIFYDPILATTPSSVPVNINSTDNIFQCGSIVFSGEKISPERQHKNNFTSIFNQPVHLNNGTLSIQHGAILAVQEFKQMGGVLNLSPGSMLTSYNSQGKDIIISNISLGLDTTNSPLPAEIRATGGSGIQLSGSPKIHDPEHSFYDNHDLASRPYTMEIIFKSDKGVYTEEFIPQEIAVQQNAYGYQGSWKFYWSKEDSKKHKTLKATWLPTGTFILNPEKQGTLIPSSVWTTFTGMHSADDAILDNYINNNMLFPINHLCIFGGPVSSGMEQNSEHQNLSIMHAGYNLGIKIPLSPNTVICSAFTQLQSSYHQETRPGKSHSHMLLGTIAAFKNWKALSLRSSVSYAEESHVMKHVFSKKDITRGSWKNQGFRGTAGISYAYPKGIRCLKITPFIDLEYTIITQNPFIETGYDPRYFSSSHLNNLALPTGVSLEMRLFGVNYSLFTQFSMAYIKDLYRENPLVTASLILNQYTWETPGISIGQEAMNLKFRSTWRYKLATVYLGISTTQREGNNISGDAFGGFSLSF</sequence>
<evidence type="ECO:0000256" key="3">
    <source>
        <dbReference type="ARBA" id="ARBA00007542"/>
    </source>
</evidence>
<dbReference type="Pfam" id="PF07548">
    <property type="entry name" value="ChlamPMP_M"/>
    <property type="match status" value="1"/>
</dbReference>
<dbReference type="SMART" id="SM00710">
    <property type="entry name" value="PbH1"/>
    <property type="match status" value="5"/>
</dbReference>
<dbReference type="RefSeq" id="WP_021828084.1">
    <property type="nucleotide sequence ID" value="NZ_CP015840.1"/>
</dbReference>
<feature type="domain" description="Autotransporter" evidence="12">
    <location>
        <begin position="627"/>
        <end position="932"/>
    </location>
</feature>
<keyword evidence="4" id="KW-1134">Transmembrane beta strand</keyword>